<feature type="compositionally biased region" description="Low complexity" evidence="1">
    <location>
        <begin position="26"/>
        <end position="39"/>
    </location>
</feature>
<feature type="domain" description="Beta-lactamase-related" evidence="2">
    <location>
        <begin position="75"/>
        <end position="334"/>
    </location>
</feature>
<sequence length="358" mass="36980">MATVLVLATGCSTAAESPPEPAGADPSVSASATPSSSPVRDMVGDFPPFPSGGLPRSTARALQAALRHGVLVRPEIRGATASVIVTGEGSWSGAVGRGAHGQVFTPTSRQMTASIGKTITTAAILRLVDEGELGLDDPATDHLPPALASFDLNDASVRDLLGMRGGFGEPDRYWELQGKGVSVKRLLSGLPAPHSAAGETTQYTNVYFVILAAIVEHLTGQPFAEAVLAGVLSDPALKGFRFPLRNALAGDGDEVEVDAATLARWGYELYGGHVVSEAMVREMADFKGEWYGLGTIDMSGDGDLGVPALGHGGGDVSIASRLVVLPEAGVVVAIQASPDLLDPVFEIVPELVDAATRH</sequence>
<dbReference type="PANTHER" id="PTHR43283">
    <property type="entry name" value="BETA-LACTAMASE-RELATED"/>
    <property type="match status" value="1"/>
</dbReference>
<dbReference type="InterPro" id="IPR012338">
    <property type="entry name" value="Beta-lactam/transpept-like"/>
</dbReference>
<name>A0ABR8NCH8_9ACTN</name>
<comment type="caution">
    <text evidence="3">The sequence shown here is derived from an EMBL/GenBank/DDBJ whole genome shotgun (WGS) entry which is preliminary data.</text>
</comment>
<protein>
    <submittedName>
        <fullName evidence="3">Beta-lactamase family protein</fullName>
    </submittedName>
</protein>
<dbReference type="EMBL" id="JACXYZ010000001">
    <property type="protein sequence ID" value="MBD3925585.1"/>
    <property type="molecule type" value="Genomic_DNA"/>
</dbReference>
<keyword evidence="4" id="KW-1185">Reference proteome</keyword>
<evidence type="ECO:0000256" key="1">
    <source>
        <dbReference type="SAM" id="MobiDB-lite"/>
    </source>
</evidence>
<dbReference type="InterPro" id="IPR050789">
    <property type="entry name" value="Diverse_Enzym_Activities"/>
</dbReference>
<dbReference type="RefSeq" id="WP_191195222.1">
    <property type="nucleotide sequence ID" value="NZ_JACXYZ010000001.1"/>
</dbReference>
<dbReference type="Gene3D" id="3.40.710.10">
    <property type="entry name" value="DD-peptidase/beta-lactamase superfamily"/>
    <property type="match status" value="1"/>
</dbReference>
<evidence type="ECO:0000313" key="4">
    <source>
        <dbReference type="Proteomes" id="UP000618818"/>
    </source>
</evidence>
<evidence type="ECO:0000259" key="2">
    <source>
        <dbReference type="Pfam" id="PF00144"/>
    </source>
</evidence>
<dbReference type="Proteomes" id="UP000618818">
    <property type="component" value="Unassembled WGS sequence"/>
</dbReference>
<dbReference type="SUPFAM" id="SSF56601">
    <property type="entry name" value="beta-lactamase/transpeptidase-like"/>
    <property type="match status" value="1"/>
</dbReference>
<organism evidence="3 4">
    <name type="scientific">Nocardioides cavernae</name>
    <dbReference type="NCBI Taxonomy" id="1921566"/>
    <lineage>
        <taxon>Bacteria</taxon>
        <taxon>Bacillati</taxon>
        <taxon>Actinomycetota</taxon>
        <taxon>Actinomycetes</taxon>
        <taxon>Propionibacteriales</taxon>
        <taxon>Nocardioidaceae</taxon>
        <taxon>Nocardioides</taxon>
    </lineage>
</organism>
<accession>A0ABR8NCH8</accession>
<gene>
    <name evidence="3" type="ORF">IEZ26_13195</name>
</gene>
<evidence type="ECO:0000313" key="3">
    <source>
        <dbReference type="EMBL" id="MBD3925585.1"/>
    </source>
</evidence>
<feature type="region of interest" description="Disordered" evidence="1">
    <location>
        <begin position="12"/>
        <end position="40"/>
    </location>
</feature>
<dbReference type="Pfam" id="PF00144">
    <property type="entry name" value="Beta-lactamase"/>
    <property type="match status" value="1"/>
</dbReference>
<reference evidence="3 4" key="1">
    <citation type="submission" date="2020-09" db="EMBL/GenBank/DDBJ databases">
        <title>novel species in genus Nocardioides.</title>
        <authorList>
            <person name="Zhang G."/>
        </authorList>
    </citation>
    <scope>NUCLEOTIDE SEQUENCE [LARGE SCALE GENOMIC DNA]</scope>
    <source>
        <strain evidence="3 4">KCTC 39551</strain>
    </source>
</reference>
<proteinExistence type="predicted"/>
<dbReference type="InterPro" id="IPR001466">
    <property type="entry name" value="Beta-lactam-related"/>
</dbReference>